<organism evidence="2 3">
    <name type="scientific">Aspergillus terreus</name>
    <dbReference type="NCBI Taxonomy" id="33178"/>
    <lineage>
        <taxon>Eukaryota</taxon>
        <taxon>Fungi</taxon>
        <taxon>Dikarya</taxon>
        <taxon>Ascomycota</taxon>
        <taxon>Pezizomycotina</taxon>
        <taxon>Eurotiomycetes</taxon>
        <taxon>Eurotiomycetidae</taxon>
        <taxon>Eurotiales</taxon>
        <taxon>Aspergillaceae</taxon>
        <taxon>Aspergillus</taxon>
        <taxon>Aspergillus subgen. Circumdati</taxon>
    </lineage>
</organism>
<keyword evidence="3" id="KW-1185">Reference proteome</keyword>
<dbReference type="OrthoDB" id="4424523at2759"/>
<comment type="caution">
    <text evidence="2">The sequence shown here is derived from an EMBL/GenBank/DDBJ whole genome shotgun (WGS) entry which is preliminary data.</text>
</comment>
<dbReference type="VEuPathDB" id="FungiDB:ATEG_04646"/>
<reference evidence="2 3" key="1">
    <citation type="submission" date="2020-01" db="EMBL/GenBank/DDBJ databases">
        <title>Aspergillus terreus IFO 6365 whole genome shotgun sequence.</title>
        <authorList>
            <person name="Kanamasa S."/>
            <person name="Takahashi H."/>
        </authorList>
    </citation>
    <scope>NUCLEOTIDE SEQUENCE [LARGE SCALE GENOMIC DNA]</scope>
    <source>
        <strain evidence="2 3">IFO 6365</strain>
    </source>
</reference>
<feature type="region of interest" description="Disordered" evidence="1">
    <location>
        <begin position="35"/>
        <end position="61"/>
    </location>
</feature>
<evidence type="ECO:0000313" key="3">
    <source>
        <dbReference type="Proteomes" id="UP000452235"/>
    </source>
</evidence>
<feature type="region of interest" description="Disordered" evidence="1">
    <location>
        <begin position="1"/>
        <end position="22"/>
    </location>
</feature>
<dbReference type="AlphaFoldDB" id="A0A5M3YY39"/>
<evidence type="ECO:0000313" key="2">
    <source>
        <dbReference type="EMBL" id="GFF19773.1"/>
    </source>
</evidence>
<sequence>MAQPRLRMSDLFPDPTEDGSPVALDEATRALYRRAIDSPSSLTDEERRTIARRPPAPEEDEQCQQACGCTFSELVRKAIDQRDALSYREAVFLVERSVPGDAGRWLRYLHSLSEADQNLLHAAIDAAWAEDMREARANAHAVQKRALQASSAAARYLNDDDIRHVRLAMMLPWQEQVVLDTASEVCGLVGFYTDQEEWPAFQKQIETAIYHGLHYRPETIKDGALAKFTMHWIPIDESSDRDLREVFAAKKNLGGFPRGLRTDSFLFVDQEALQSRDSTRPFVWLWEPKGPSPAGENDDNELGPLKIDIKHIAPTLFARLTQRDFATEEARRKPYRLDSTLKTLHRVTWKHPTTRGRDGIWPPPARFM</sequence>
<proteinExistence type="predicted"/>
<protein>
    <submittedName>
        <fullName evidence="2">Uncharacterized protein</fullName>
    </submittedName>
</protein>
<dbReference type="EMBL" id="BLJY01000011">
    <property type="protein sequence ID" value="GFF19773.1"/>
    <property type="molecule type" value="Genomic_DNA"/>
</dbReference>
<evidence type="ECO:0000256" key="1">
    <source>
        <dbReference type="SAM" id="MobiDB-lite"/>
    </source>
</evidence>
<gene>
    <name evidence="2" type="ORF">ATEIFO6365_0011003200</name>
</gene>
<accession>A0A5M3YY39</accession>
<dbReference type="Proteomes" id="UP000452235">
    <property type="component" value="Unassembled WGS sequence"/>
</dbReference>
<name>A0A5M3YY39_ASPTE</name>